<dbReference type="Proteomes" id="UP000184330">
    <property type="component" value="Unassembled WGS sequence"/>
</dbReference>
<feature type="region of interest" description="Disordered" evidence="1">
    <location>
        <begin position="1"/>
        <end position="81"/>
    </location>
</feature>
<evidence type="ECO:0000256" key="1">
    <source>
        <dbReference type="SAM" id="MobiDB-lite"/>
    </source>
</evidence>
<dbReference type="InterPro" id="IPR022024">
    <property type="entry name" value="DUF3602"/>
</dbReference>
<dbReference type="AlphaFoldDB" id="A0A1L7X2P1"/>
<name>A0A1L7X2P1_9HELO</name>
<accession>A0A1L7X2P1</accession>
<organism evidence="2 3">
    <name type="scientific">Phialocephala subalpina</name>
    <dbReference type="NCBI Taxonomy" id="576137"/>
    <lineage>
        <taxon>Eukaryota</taxon>
        <taxon>Fungi</taxon>
        <taxon>Dikarya</taxon>
        <taxon>Ascomycota</taxon>
        <taxon>Pezizomycotina</taxon>
        <taxon>Leotiomycetes</taxon>
        <taxon>Helotiales</taxon>
        <taxon>Mollisiaceae</taxon>
        <taxon>Phialocephala</taxon>
        <taxon>Phialocephala fortinii species complex</taxon>
    </lineage>
</organism>
<proteinExistence type="predicted"/>
<gene>
    <name evidence="2" type="ORF">PAC_09183</name>
</gene>
<dbReference type="OrthoDB" id="5424462at2759"/>
<feature type="compositionally biased region" description="Low complexity" evidence="1">
    <location>
        <begin position="1"/>
        <end position="17"/>
    </location>
</feature>
<reference evidence="2 3" key="1">
    <citation type="submission" date="2016-03" db="EMBL/GenBank/DDBJ databases">
        <authorList>
            <person name="Ploux O."/>
        </authorList>
    </citation>
    <scope>NUCLEOTIDE SEQUENCE [LARGE SCALE GENOMIC DNA]</scope>
    <source>
        <strain evidence="2 3">UAMH 11012</strain>
    </source>
</reference>
<evidence type="ECO:0000313" key="3">
    <source>
        <dbReference type="Proteomes" id="UP000184330"/>
    </source>
</evidence>
<protein>
    <submittedName>
        <fullName evidence="2">Uncharacterized protein</fullName>
    </submittedName>
</protein>
<sequence length="147" mass="15697">MSTTTTSRSSSVSTTQSHTRRYSKTGIGGAGNYHRTCHMLPSTPSPSIKPRTIGTFSTSIGGAGNHRSLQDRSVISSEKRAEREEARMRAAAKNWHVGIGGAGNRTCVAEGRRGSNADKLWPGILGLGRRNSVLSEDSEAEGLNLKD</sequence>
<keyword evidence="3" id="KW-1185">Reference proteome</keyword>
<evidence type="ECO:0000313" key="2">
    <source>
        <dbReference type="EMBL" id="CZR59291.1"/>
    </source>
</evidence>
<dbReference type="EMBL" id="FJOG01000013">
    <property type="protein sequence ID" value="CZR59291.1"/>
    <property type="molecule type" value="Genomic_DNA"/>
</dbReference>
<dbReference type="Pfam" id="PF12223">
    <property type="entry name" value="DUF3602"/>
    <property type="match status" value="1"/>
</dbReference>